<dbReference type="RefSeq" id="WP_215616600.1">
    <property type="nucleotide sequence ID" value="NZ_JADOER010000002.1"/>
</dbReference>
<name>A0ABS5XYH3_9CYAN</name>
<organism evidence="2 3">
    <name type="scientific">Leptothoe kymatousa TAU-MAC 1615</name>
    <dbReference type="NCBI Taxonomy" id="2364775"/>
    <lineage>
        <taxon>Bacteria</taxon>
        <taxon>Bacillati</taxon>
        <taxon>Cyanobacteriota</taxon>
        <taxon>Cyanophyceae</taxon>
        <taxon>Nodosilineales</taxon>
        <taxon>Cymatolegaceae</taxon>
        <taxon>Leptothoe</taxon>
        <taxon>Leptothoe kymatousa</taxon>
    </lineage>
</organism>
<comment type="caution">
    <text evidence="2">The sequence shown here is derived from an EMBL/GenBank/DDBJ whole genome shotgun (WGS) entry which is preliminary data.</text>
</comment>
<protein>
    <submittedName>
        <fullName evidence="2">DUF2059 domain-containing protein</fullName>
    </submittedName>
</protein>
<dbReference type="EMBL" id="JADOER010000002">
    <property type="protein sequence ID" value="MBT9310687.1"/>
    <property type="molecule type" value="Genomic_DNA"/>
</dbReference>
<dbReference type="Pfam" id="PF09832">
    <property type="entry name" value="DUF2059"/>
    <property type="match status" value="1"/>
</dbReference>
<proteinExistence type="predicted"/>
<keyword evidence="3" id="KW-1185">Reference proteome</keyword>
<evidence type="ECO:0000313" key="2">
    <source>
        <dbReference type="EMBL" id="MBT9310687.1"/>
    </source>
</evidence>
<evidence type="ECO:0000313" key="3">
    <source>
        <dbReference type="Proteomes" id="UP001196661"/>
    </source>
</evidence>
<sequence length="166" mass="18686">MEKISKKVLGLFFALALVLSIAQPVFSVEVAPVEAAPVEVQTDKIEQIQELLELTSSKDQYGQIMNLVVASMRQSFPNVPNDWWERFLAKVDPTEIDAIVARIYDKYFTVEEISALIEFNRTEVGRAINAKMPIVLQESFMAGQQWGQSLAEEVLRELEADGYSST</sequence>
<evidence type="ECO:0000259" key="1">
    <source>
        <dbReference type="Pfam" id="PF09832"/>
    </source>
</evidence>
<dbReference type="Proteomes" id="UP001196661">
    <property type="component" value="Unassembled WGS sequence"/>
</dbReference>
<dbReference type="InterPro" id="IPR018637">
    <property type="entry name" value="DUF2059"/>
</dbReference>
<accession>A0ABS5XYH3</accession>
<feature type="domain" description="DUF2059" evidence="1">
    <location>
        <begin position="96"/>
        <end position="153"/>
    </location>
</feature>
<reference evidence="2 3" key="1">
    <citation type="journal article" date="2021" name="Mar. Drugs">
        <title>Genome Reduction and Secondary Metabolism of the Marine Sponge-Associated Cyanobacterium Leptothoe.</title>
        <authorList>
            <person name="Konstantinou D."/>
            <person name="Popin R.V."/>
            <person name="Fewer D.P."/>
            <person name="Sivonen K."/>
            <person name="Gkelis S."/>
        </authorList>
    </citation>
    <scope>NUCLEOTIDE SEQUENCE [LARGE SCALE GENOMIC DNA]</scope>
    <source>
        <strain evidence="2 3">TAU-MAC 1615</strain>
    </source>
</reference>
<gene>
    <name evidence="2" type="ORF">IXB28_00580</name>
</gene>